<proteinExistence type="predicted"/>
<reference evidence="3 4" key="1">
    <citation type="submission" date="2011-02" db="EMBL/GenBank/DDBJ databases">
        <title>The Genome Sequence of Mortierella verticillata NRRL 6337.</title>
        <authorList>
            <consortium name="The Broad Institute Genome Sequencing Platform"/>
            <person name="Russ C."/>
            <person name="Cuomo C."/>
            <person name="Burger G."/>
            <person name="Gray M.W."/>
            <person name="Holland P.W.H."/>
            <person name="King N."/>
            <person name="Lang F.B.F."/>
            <person name="Roger A.J."/>
            <person name="Ruiz-Trillo I."/>
            <person name="Young S.K."/>
            <person name="Zeng Q."/>
            <person name="Gargeya S."/>
            <person name="Alvarado L."/>
            <person name="Berlin A."/>
            <person name="Chapman S.B."/>
            <person name="Chen Z."/>
            <person name="Freedman E."/>
            <person name="Gellesch M."/>
            <person name="Goldberg J."/>
            <person name="Griggs A."/>
            <person name="Gujja S."/>
            <person name="Heilman E."/>
            <person name="Heiman D."/>
            <person name="Howarth C."/>
            <person name="Mehta T."/>
            <person name="Neiman D."/>
            <person name="Pearson M."/>
            <person name="Roberts A."/>
            <person name="Saif S."/>
            <person name="Shea T."/>
            <person name="Shenoy N."/>
            <person name="Sisk P."/>
            <person name="Stolte C."/>
            <person name="Sykes S."/>
            <person name="White J."/>
            <person name="Yandava C."/>
            <person name="Haas B."/>
            <person name="Nusbaum C."/>
            <person name="Birren B."/>
        </authorList>
    </citation>
    <scope>NUCLEOTIDE SEQUENCE [LARGE SCALE GENOMIC DNA]</scope>
    <source>
        <strain evidence="3 4">NRRL 6337</strain>
    </source>
</reference>
<feature type="region of interest" description="Disordered" evidence="1">
    <location>
        <begin position="1"/>
        <end position="38"/>
    </location>
</feature>
<keyword evidence="4" id="KW-1185">Reference proteome</keyword>
<dbReference type="GO" id="GO:0003676">
    <property type="term" value="F:nucleic acid binding"/>
    <property type="evidence" value="ECO:0007669"/>
    <property type="project" value="InterPro"/>
</dbReference>
<accession>A0A086TJ75</accession>
<organism evidence="3 4">
    <name type="scientific">Podila verticillata NRRL 6337</name>
    <dbReference type="NCBI Taxonomy" id="1069443"/>
    <lineage>
        <taxon>Eukaryota</taxon>
        <taxon>Fungi</taxon>
        <taxon>Fungi incertae sedis</taxon>
        <taxon>Mucoromycota</taxon>
        <taxon>Mortierellomycotina</taxon>
        <taxon>Mortierellomycetes</taxon>
        <taxon>Mortierellales</taxon>
        <taxon>Mortierellaceae</taxon>
        <taxon>Podila</taxon>
    </lineage>
</organism>
<dbReference type="GO" id="GO:0008270">
    <property type="term" value="F:zinc ion binding"/>
    <property type="evidence" value="ECO:0007669"/>
    <property type="project" value="InterPro"/>
</dbReference>
<feature type="domain" description="CCHC-type" evidence="2">
    <location>
        <begin position="284"/>
        <end position="300"/>
    </location>
</feature>
<feature type="compositionally biased region" description="Polar residues" evidence="1">
    <location>
        <begin position="1"/>
        <end position="10"/>
    </location>
</feature>
<dbReference type="SMART" id="SM00343">
    <property type="entry name" value="ZnF_C2HC"/>
    <property type="match status" value="2"/>
</dbReference>
<evidence type="ECO:0000259" key="2">
    <source>
        <dbReference type="SMART" id="SM00343"/>
    </source>
</evidence>
<feature type="compositionally biased region" description="Gly residues" evidence="1">
    <location>
        <begin position="407"/>
        <end position="423"/>
    </location>
</feature>
<dbReference type="Proteomes" id="UP000243308">
    <property type="component" value="Unassembled WGS sequence"/>
</dbReference>
<feature type="compositionally biased region" description="Polar residues" evidence="1">
    <location>
        <begin position="303"/>
        <end position="312"/>
    </location>
</feature>
<feature type="compositionally biased region" description="Acidic residues" evidence="1">
    <location>
        <begin position="353"/>
        <end position="363"/>
    </location>
</feature>
<feature type="compositionally biased region" description="Low complexity" evidence="1">
    <location>
        <begin position="364"/>
        <end position="375"/>
    </location>
</feature>
<dbReference type="InterPro" id="IPR036875">
    <property type="entry name" value="Znf_CCHC_sf"/>
</dbReference>
<feature type="compositionally biased region" description="Polar residues" evidence="1">
    <location>
        <begin position="453"/>
        <end position="463"/>
    </location>
</feature>
<feature type="compositionally biased region" description="Low complexity" evidence="1">
    <location>
        <begin position="336"/>
        <end position="352"/>
    </location>
</feature>
<dbReference type="AlphaFoldDB" id="A0A086TJ75"/>
<protein>
    <recommendedName>
        <fullName evidence="2">CCHC-type domain-containing protein</fullName>
    </recommendedName>
</protein>
<dbReference type="SUPFAM" id="SSF57756">
    <property type="entry name" value="Retrovirus zinc finger-like domains"/>
    <property type="match status" value="1"/>
</dbReference>
<evidence type="ECO:0000256" key="1">
    <source>
        <dbReference type="SAM" id="MobiDB-lite"/>
    </source>
</evidence>
<dbReference type="Gene3D" id="4.10.60.10">
    <property type="entry name" value="Zinc finger, CCHC-type"/>
    <property type="match status" value="1"/>
</dbReference>
<dbReference type="InterPro" id="IPR001878">
    <property type="entry name" value="Znf_CCHC"/>
</dbReference>
<feature type="domain" description="CCHC-type" evidence="2">
    <location>
        <begin position="263"/>
        <end position="279"/>
    </location>
</feature>
<feature type="region of interest" description="Disordered" evidence="1">
    <location>
        <begin position="303"/>
        <end position="463"/>
    </location>
</feature>
<evidence type="ECO:0000313" key="4">
    <source>
        <dbReference type="Proteomes" id="UP000243308"/>
    </source>
</evidence>
<gene>
    <name evidence="3" type="ORF">MVEG_12156</name>
</gene>
<name>A0A086TJ75_9FUNG</name>
<dbReference type="EMBL" id="KN042434">
    <property type="protein sequence ID" value="KFH62002.1"/>
    <property type="molecule type" value="Genomic_DNA"/>
</dbReference>
<feature type="compositionally biased region" description="Pro residues" evidence="1">
    <location>
        <begin position="11"/>
        <end position="28"/>
    </location>
</feature>
<evidence type="ECO:0000313" key="3">
    <source>
        <dbReference type="EMBL" id="KFH62002.1"/>
    </source>
</evidence>
<feature type="compositionally biased region" description="Basic and acidic residues" evidence="1">
    <location>
        <begin position="443"/>
        <end position="452"/>
    </location>
</feature>
<feature type="compositionally biased region" description="Basic residues" evidence="1">
    <location>
        <begin position="317"/>
        <end position="331"/>
    </location>
</feature>
<sequence length="463" mass="50594">MSKNQLSHPSTHPPNLPPEPGSGSPPSPNSHSGSQGTYAGITAKNVNAKWQLVHKTVHDAGGESIYATHYPPVTNPYPNTITYTGLPRTANPSDFHNACWDAVAPLSGYRARSEDNGTKSFFIGYDLNKTDFDTRAELDRFVLKTPINFAGNQYLPQVPIPENVNITKIYVSEVSLPTEKCDVDLFISNGLVSYFSEFATVLKITLPKVVSGQYIRYHFDAHVFLAPLKGQQEISFPEKSKDHMYDVPLWGRKIRTNWGADAPCTYCKEQGHHRRACPELQKKTCHTCKKPGHTALMCRKTMANQDSDNNAPATDAKKRKKQSKKGKKKDKKNVSDSESGEVSSSEESSPSDNDMDIDGEDDLSGQSGSNQNIGSQERDSIFAVSPGQAALPTQDLYMKDSTNSGASEGGLGQDGSKPGGETTGGSDAEHGGRKYKTGGSRTSGRERKETTRFDPNNPKTFLL</sequence>